<dbReference type="SUPFAM" id="SSF160574">
    <property type="entry name" value="BT0923-like"/>
    <property type="match status" value="1"/>
</dbReference>
<name>A0A327R3R5_9BACT</name>
<dbReference type="Proteomes" id="UP000249547">
    <property type="component" value="Unassembled WGS sequence"/>
</dbReference>
<organism evidence="2 3">
    <name type="scientific">Chitinophaga skermanii</name>
    <dbReference type="NCBI Taxonomy" id="331697"/>
    <lineage>
        <taxon>Bacteria</taxon>
        <taxon>Pseudomonadati</taxon>
        <taxon>Bacteroidota</taxon>
        <taxon>Chitinophagia</taxon>
        <taxon>Chitinophagales</taxon>
        <taxon>Chitinophagaceae</taxon>
        <taxon>Chitinophaga</taxon>
    </lineage>
</organism>
<dbReference type="AlphaFoldDB" id="A0A327R3R5"/>
<feature type="chain" id="PRO_5016241329" evidence="1">
    <location>
        <begin position="21"/>
        <end position="147"/>
    </location>
</feature>
<feature type="signal peptide" evidence="1">
    <location>
        <begin position="1"/>
        <end position="20"/>
    </location>
</feature>
<evidence type="ECO:0000256" key="1">
    <source>
        <dbReference type="SAM" id="SignalP"/>
    </source>
</evidence>
<evidence type="ECO:0000313" key="2">
    <source>
        <dbReference type="EMBL" id="RAJ10424.1"/>
    </source>
</evidence>
<gene>
    <name evidence="2" type="ORF">LX64_00026</name>
</gene>
<evidence type="ECO:0000313" key="3">
    <source>
        <dbReference type="Proteomes" id="UP000249547"/>
    </source>
</evidence>
<accession>A0A327R3R5</accession>
<protein>
    <submittedName>
        <fullName evidence="2">Uncharacterized protein</fullName>
    </submittedName>
</protein>
<sequence length="147" mass="17051">MKHILCTILLCGFVLFNAQAQQSKAPETVTTAFETKYPGIKASKWEKLANTTWQAVFRNDNKRILARFKENGKWLEEEYAVNMRELPQDVLVAIDRQHTGHTFKSAIKVNSALHDVYYRVSFVNGRKDIEDLYTPEGTRFTLSFIYQ</sequence>
<dbReference type="EMBL" id="QLLL01000001">
    <property type="protein sequence ID" value="RAJ10424.1"/>
    <property type="molecule type" value="Genomic_DNA"/>
</dbReference>
<reference evidence="2 3" key="1">
    <citation type="submission" date="2018-06" db="EMBL/GenBank/DDBJ databases">
        <title>Genomic Encyclopedia of Archaeal and Bacterial Type Strains, Phase II (KMG-II): from individual species to whole genera.</title>
        <authorList>
            <person name="Goeker M."/>
        </authorList>
    </citation>
    <scope>NUCLEOTIDE SEQUENCE [LARGE SCALE GENOMIC DNA]</scope>
    <source>
        <strain evidence="2 3">DSM 23857</strain>
    </source>
</reference>
<dbReference type="OrthoDB" id="1121502at2"/>
<keyword evidence="1" id="KW-0732">Signal</keyword>
<proteinExistence type="predicted"/>
<comment type="caution">
    <text evidence="2">The sequence shown here is derived from an EMBL/GenBank/DDBJ whole genome shotgun (WGS) entry which is preliminary data.</text>
</comment>
<dbReference type="Gene3D" id="3.10.450.360">
    <property type="match status" value="1"/>
</dbReference>
<dbReference type="RefSeq" id="WP_111595579.1">
    <property type="nucleotide sequence ID" value="NZ_QLLL01000001.1"/>
</dbReference>
<keyword evidence="3" id="KW-1185">Reference proteome</keyword>